<keyword evidence="3" id="KW-1185">Reference proteome</keyword>
<feature type="region of interest" description="Disordered" evidence="1">
    <location>
        <begin position="221"/>
        <end position="273"/>
    </location>
</feature>
<dbReference type="Proteomes" id="UP001175000">
    <property type="component" value="Unassembled WGS sequence"/>
</dbReference>
<comment type="caution">
    <text evidence="2">The sequence shown here is derived from an EMBL/GenBank/DDBJ whole genome shotgun (WGS) entry which is preliminary data.</text>
</comment>
<protein>
    <submittedName>
        <fullName evidence="2">Uncharacterized protein</fullName>
    </submittedName>
</protein>
<sequence length="344" mass="37131">MTGRRCGLWLRRKVFLFAPAPLSGPDNFHLHPDFCSSQAPFGVCSKRHNQASVERGDGGFGSFAHNLQGSVSSCLQGFWPDNNPASLISPNANLGIGGSSNSVQFAQYVPPRTLVPLVVYADISCLLFQNQPAPIPSDRIATIPLHTGANLSIPGGPFDQFNPVVAPPFPQPPLDWTMPWLPDMDVNFNLADLTSQDPYVFPHLQSPSDLADNDNECLLQTGLNHRTGPELNSPGPAPQADASNQGTESTDGSSTIADQSQSPEMSDASPTEPFACVRCGSTWSSNRRLRDATTSGSHVLMMAAQKHSARVLSWIDTSAITEEKRFPARTRDVGRYFGADAEKT</sequence>
<name>A0AA39WK49_9PEZI</name>
<organism evidence="2 3">
    <name type="scientific">Immersiella caudata</name>
    <dbReference type="NCBI Taxonomy" id="314043"/>
    <lineage>
        <taxon>Eukaryota</taxon>
        <taxon>Fungi</taxon>
        <taxon>Dikarya</taxon>
        <taxon>Ascomycota</taxon>
        <taxon>Pezizomycotina</taxon>
        <taxon>Sordariomycetes</taxon>
        <taxon>Sordariomycetidae</taxon>
        <taxon>Sordariales</taxon>
        <taxon>Lasiosphaeriaceae</taxon>
        <taxon>Immersiella</taxon>
    </lineage>
</organism>
<reference evidence="2" key="1">
    <citation type="submission" date="2023-06" db="EMBL/GenBank/DDBJ databases">
        <title>Genome-scale phylogeny and comparative genomics of the fungal order Sordariales.</title>
        <authorList>
            <consortium name="Lawrence Berkeley National Laboratory"/>
            <person name="Hensen N."/>
            <person name="Bonometti L."/>
            <person name="Westerberg I."/>
            <person name="Brannstrom I.O."/>
            <person name="Guillou S."/>
            <person name="Cros-Aarteil S."/>
            <person name="Calhoun S."/>
            <person name="Haridas S."/>
            <person name="Kuo A."/>
            <person name="Mondo S."/>
            <person name="Pangilinan J."/>
            <person name="Riley R."/>
            <person name="Labutti K."/>
            <person name="Andreopoulos B."/>
            <person name="Lipzen A."/>
            <person name="Chen C."/>
            <person name="Yanf M."/>
            <person name="Daum C."/>
            <person name="Ng V."/>
            <person name="Clum A."/>
            <person name="Steindorff A."/>
            <person name="Ohm R."/>
            <person name="Martin F."/>
            <person name="Silar P."/>
            <person name="Natvig D."/>
            <person name="Lalanne C."/>
            <person name="Gautier V."/>
            <person name="Ament-Velasquez S.L."/>
            <person name="Kruys A."/>
            <person name="Hutchinson M.I."/>
            <person name="Powell A.J."/>
            <person name="Barry K."/>
            <person name="Miller A.N."/>
            <person name="Grigoriev I.V."/>
            <person name="Debuchy R."/>
            <person name="Gladieux P."/>
            <person name="Thoren M.H."/>
            <person name="Johannesson H."/>
        </authorList>
    </citation>
    <scope>NUCLEOTIDE SEQUENCE</scope>
    <source>
        <strain evidence="2">CBS 606.72</strain>
    </source>
</reference>
<dbReference type="EMBL" id="JAULSU010000005">
    <property type="protein sequence ID" value="KAK0616877.1"/>
    <property type="molecule type" value="Genomic_DNA"/>
</dbReference>
<feature type="compositionally biased region" description="Polar residues" evidence="1">
    <location>
        <begin position="241"/>
        <end position="264"/>
    </location>
</feature>
<accession>A0AA39WK49</accession>
<proteinExistence type="predicted"/>
<evidence type="ECO:0000313" key="3">
    <source>
        <dbReference type="Proteomes" id="UP001175000"/>
    </source>
</evidence>
<evidence type="ECO:0000256" key="1">
    <source>
        <dbReference type="SAM" id="MobiDB-lite"/>
    </source>
</evidence>
<evidence type="ECO:0000313" key="2">
    <source>
        <dbReference type="EMBL" id="KAK0616877.1"/>
    </source>
</evidence>
<gene>
    <name evidence="2" type="ORF">B0T14DRAFT_589182</name>
</gene>
<dbReference type="AlphaFoldDB" id="A0AA39WK49"/>